<gene>
    <name evidence="2" type="ORF">CAMP_LOCUS5516</name>
</gene>
<proteinExistence type="predicted"/>
<dbReference type="EMBL" id="CANHGI010000002">
    <property type="protein sequence ID" value="CAI5442879.1"/>
    <property type="molecule type" value="Genomic_DNA"/>
</dbReference>
<feature type="compositionally biased region" description="Basic and acidic residues" evidence="1">
    <location>
        <begin position="134"/>
        <end position="158"/>
    </location>
</feature>
<feature type="region of interest" description="Disordered" evidence="1">
    <location>
        <begin position="124"/>
        <end position="158"/>
    </location>
</feature>
<organism evidence="2 3">
    <name type="scientific">Caenorhabditis angaria</name>
    <dbReference type="NCBI Taxonomy" id="860376"/>
    <lineage>
        <taxon>Eukaryota</taxon>
        <taxon>Metazoa</taxon>
        <taxon>Ecdysozoa</taxon>
        <taxon>Nematoda</taxon>
        <taxon>Chromadorea</taxon>
        <taxon>Rhabditida</taxon>
        <taxon>Rhabditina</taxon>
        <taxon>Rhabditomorpha</taxon>
        <taxon>Rhabditoidea</taxon>
        <taxon>Rhabditidae</taxon>
        <taxon>Peloderinae</taxon>
        <taxon>Caenorhabditis</taxon>
    </lineage>
</organism>
<sequence length="158" mass="17953">MRGRSDSTGTKMSNICKSASNLENNDKDIVPKIKDDKKNDKKDENCDEDNESYADEDNDDPTFMGESYYDSLMPSTYSRTQYSNQIPNNKSNRTLTGIESVQEMTVRMNDTSVMSSWYGMESAISPISPIDVSTAKEIKEDNDKKDEKKEDKKGDKKE</sequence>
<feature type="compositionally biased region" description="Polar residues" evidence="1">
    <location>
        <begin position="1"/>
        <end position="23"/>
    </location>
</feature>
<reference evidence="2" key="1">
    <citation type="submission" date="2022-11" db="EMBL/GenBank/DDBJ databases">
        <authorList>
            <person name="Kikuchi T."/>
        </authorList>
    </citation>
    <scope>NUCLEOTIDE SEQUENCE</scope>
    <source>
        <strain evidence="2">PS1010</strain>
    </source>
</reference>
<evidence type="ECO:0000256" key="1">
    <source>
        <dbReference type="SAM" id="MobiDB-lite"/>
    </source>
</evidence>
<protein>
    <submittedName>
        <fullName evidence="2">Uncharacterized protein</fullName>
    </submittedName>
</protein>
<keyword evidence="3" id="KW-1185">Reference proteome</keyword>
<comment type="caution">
    <text evidence="2">The sequence shown here is derived from an EMBL/GenBank/DDBJ whole genome shotgun (WGS) entry which is preliminary data.</text>
</comment>
<feature type="compositionally biased region" description="Acidic residues" evidence="1">
    <location>
        <begin position="45"/>
        <end position="60"/>
    </location>
</feature>
<feature type="compositionally biased region" description="Basic and acidic residues" evidence="1">
    <location>
        <begin position="24"/>
        <end position="44"/>
    </location>
</feature>
<evidence type="ECO:0000313" key="3">
    <source>
        <dbReference type="Proteomes" id="UP001152747"/>
    </source>
</evidence>
<name>A0A9P1ICV3_9PELO</name>
<evidence type="ECO:0000313" key="2">
    <source>
        <dbReference type="EMBL" id="CAI5442879.1"/>
    </source>
</evidence>
<accession>A0A9P1ICV3</accession>
<dbReference type="Proteomes" id="UP001152747">
    <property type="component" value="Unassembled WGS sequence"/>
</dbReference>
<dbReference type="AlphaFoldDB" id="A0A9P1ICV3"/>
<feature type="region of interest" description="Disordered" evidence="1">
    <location>
        <begin position="1"/>
        <end position="70"/>
    </location>
</feature>